<dbReference type="PANTHER" id="PTHR42951">
    <property type="entry name" value="METALLO-BETA-LACTAMASE DOMAIN-CONTAINING"/>
    <property type="match status" value="1"/>
</dbReference>
<keyword evidence="1" id="KW-0732">Signal</keyword>
<keyword evidence="3" id="KW-0378">Hydrolase</keyword>
<dbReference type="InterPro" id="IPR001279">
    <property type="entry name" value="Metallo-B-lactamas"/>
</dbReference>
<dbReference type="NCBIfam" id="NF033105">
    <property type="entry name" value="bla_subclass_B3"/>
    <property type="match status" value="1"/>
</dbReference>
<feature type="chain" id="PRO_5046714184" evidence="1">
    <location>
        <begin position="22"/>
        <end position="292"/>
    </location>
</feature>
<dbReference type="InterPro" id="IPR036866">
    <property type="entry name" value="RibonucZ/Hydroxyglut_hydro"/>
</dbReference>
<evidence type="ECO:0000256" key="1">
    <source>
        <dbReference type="SAM" id="SignalP"/>
    </source>
</evidence>
<dbReference type="InterPro" id="IPR050855">
    <property type="entry name" value="NDM-1-like"/>
</dbReference>
<keyword evidence="4" id="KW-1185">Reference proteome</keyword>
<dbReference type="SMART" id="SM00849">
    <property type="entry name" value="Lactamase_B"/>
    <property type="match status" value="1"/>
</dbReference>
<dbReference type="EC" id="3.5.2.6" evidence="3"/>
<sequence>MRTALFCLLLLISFNPQSVFAETNPAWTTPITPFRIADNLYYVGSEDLASYLVVTPKGNILINANLASSPPQIRASVEKLGFHWSDTRILLNSQAHYDHVGGAAEVVHETHAKNMVMDGDVSVIETGARTDFLSPSPNIVRYGPVHVDRVLHDGDTVSLGGVTLIAHKTAGHTRGCTTWTMRSHLPGEPAGTMRNIVIVGGVGFWSEYHFVATSAHPVSYPGIVQDFQHTFSELRALPCDVFLGAHGGYFDMLTKLKRYPQTGPRVFLDPAGYKEFVADAQETFRKALNKQE</sequence>
<proteinExistence type="predicted"/>
<name>A0ABW1EG41_9BACT</name>
<organism evidence="3 4">
    <name type="scientific">Acidicapsa dinghuensis</name>
    <dbReference type="NCBI Taxonomy" id="2218256"/>
    <lineage>
        <taxon>Bacteria</taxon>
        <taxon>Pseudomonadati</taxon>
        <taxon>Acidobacteriota</taxon>
        <taxon>Terriglobia</taxon>
        <taxon>Terriglobales</taxon>
        <taxon>Acidobacteriaceae</taxon>
        <taxon>Acidicapsa</taxon>
    </lineage>
</organism>
<dbReference type="GO" id="GO:0008800">
    <property type="term" value="F:beta-lactamase activity"/>
    <property type="evidence" value="ECO:0007669"/>
    <property type="project" value="UniProtKB-EC"/>
</dbReference>
<feature type="signal peptide" evidence="1">
    <location>
        <begin position="1"/>
        <end position="21"/>
    </location>
</feature>
<evidence type="ECO:0000259" key="2">
    <source>
        <dbReference type="SMART" id="SM00849"/>
    </source>
</evidence>
<dbReference type="RefSeq" id="WP_263341472.1">
    <property type="nucleotide sequence ID" value="NZ_JAGSYH010000007.1"/>
</dbReference>
<evidence type="ECO:0000313" key="3">
    <source>
        <dbReference type="EMBL" id="MFC5863284.1"/>
    </source>
</evidence>
<feature type="domain" description="Metallo-beta-lactamase" evidence="2">
    <location>
        <begin position="47"/>
        <end position="246"/>
    </location>
</feature>
<accession>A0ABW1EG41</accession>
<comment type="caution">
    <text evidence="3">The sequence shown here is derived from an EMBL/GenBank/DDBJ whole genome shotgun (WGS) entry which is preliminary data.</text>
</comment>
<dbReference type="Pfam" id="PF00753">
    <property type="entry name" value="Lactamase_B"/>
    <property type="match status" value="1"/>
</dbReference>
<dbReference type="Proteomes" id="UP001596091">
    <property type="component" value="Unassembled WGS sequence"/>
</dbReference>
<evidence type="ECO:0000313" key="4">
    <source>
        <dbReference type="Proteomes" id="UP001596091"/>
    </source>
</evidence>
<protein>
    <submittedName>
        <fullName evidence="3">Subclass B3 metallo-beta-lactamase</fullName>
        <ecNumber evidence="3">3.5.2.6</ecNumber>
    </submittedName>
</protein>
<dbReference type="SUPFAM" id="SSF56281">
    <property type="entry name" value="Metallo-hydrolase/oxidoreductase"/>
    <property type="match status" value="1"/>
</dbReference>
<dbReference type="NCBIfam" id="NF012229">
    <property type="entry name" value="bla_class_B_core"/>
    <property type="match status" value="1"/>
</dbReference>
<dbReference type="PANTHER" id="PTHR42951:SF17">
    <property type="entry name" value="METALLO-BETA-LACTAMASE DOMAIN-CONTAINING PROTEIN"/>
    <property type="match status" value="1"/>
</dbReference>
<reference evidence="4" key="1">
    <citation type="journal article" date="2019" name="Int. J. Syst. Evol. Microbiol.">
        <title>The Global Catalogue of Microorganisms (GCM) 10K type strain sequencing project: providing services to taxonomists for standard genome sequencing and annotation.</title>
        <authorList>
            <consortium name="The Broad Institute Genomics Platform"/>
            <consortium name="The Broad Institute Genome Sequencing Center for Infectious Disease"/>
            <person name="Wu L."/>
            <person name="Ma J."/>
        </authorList>
    </citation>
    <scope>NUCLEOTIDE SEQUENCE [LARGE SCALE GENOMIC DNA]</scope>
    <source>
        <strain evidence="4">JCM 4087</strain>
    </source>
</reference>
<gene>
    <name evidence="3" type="primary">bla</name>
    <name evidence="3" type="ORF">ACFPT7_13350</name>
</gene>
<dbReference type="EMBL" id="JBHSPH010000004">
    <property type="protein sequence ID" value="MFC5863284.1"/>
    <property type="molecule type" value="Genomic_DNA"/>
</dbReference>
<dbReference type="Gene3D" id="3.60.15.10">
    <property type="entry name" value="Ribonuclease Z/Hydroxyacylglutathione hydrolase-like"/>
    <property type="match status" value="1"/>
</dbReference>